<evidence type="ECO:0000313" key="10">
    <source>
        <dbReference type="EMBL" id="GEP53462.1"/>
    </source>
</evidence>
<comment type="catalytic activity">
    <reaction evidence="5">
        <text>2-oxo-3-sulfanylpropanoate + [thioredoxin]-dithiol = [thioredoxin]-disulfide + hydrogen sulfide + pyruvate + H(+)</text>
        <dbReference type="Rhea" id="RHEA:21740"/>
        <dbReference type="Rhea" id="RHEA-COMP:10698"/>
        <dbReference type="Rhea" id="RHEA-COMP:10700"/>
        <dbReference type="ChEBI" id="CHEBI:15361"/>
        <dbReference type="ChEBI" id="CHEBI:15378"/>
        <dbReference type="ChEBI" id="CHEBI:29919"/>
        <dbReference type="ChEBI" id="CHEBI:29950"/>
        <dbReference type="ChEBI" id="CHEBI:50058"/>
        <dbReference type="ChEBI" id="CHEBI:57678"/>
        <dbReference type="EC" id="2.8.1.2"/>
    </reaction>
    <physiologicalReaction direction="left-to-right" evidence="5">
        <dbReference type="Rhea" id="RHEA:21741"/>
    </physiologicalReaction>
</comment>
<dbReference type="SMART" id="SM00450">
    <property type="entry name" value="RHOD"/>
    <property type="match status" value="2"/>
</dbReference>
<keyword evidence="11" id="KW-1185">Reference proteome</keyword>
<dbReference type="CDD" id="cd01449">
    <property type="entry name" value="TST_Repeat_2"/>
    <property type="match status" value="1"/>
</dbReference>
<dbReference type="PANTHER" id="PTHR11364">
    <property type="entry name" value="THIOSULFATE SULFERTANSFERASE"/>
    <property type="match status" value="1"/>
</dbReference>
<proteinExistence type="predicted"/>
<dbReference type="OrthoDB" id="9781034at2"/>
<accession>A0A512N3B6</accession>
<evidence type="ECO:0000256" key="2">
    <source>
        <dbReference type="ARBA" id="ARBA00022490"/>
    </source>
</evidence>
<feature type="domain" description="Rhodanese" evidence="9">
    <location>
        <begin position="20"/>
        <end position="137"/>
    </location>
</feature>
<name>A0A512N3B6_9HYPH</name>
<evidence type="ECO:0000256" key="3">
    <source>
        <dbReference type="ARBA" id="ARBA00022679"/>
    </source>
</evidence>
<protein>
    <recommendedName>
        <fullName evidence="7">3-mercaptopyruvate sulfurtransferase</fullName>
        <ecNumber evidence="6">2.8.1.2</ecNumber>
    </recommendedName>
    <alternativeName>
        <fullName evidence="8">Rhodanese-like protein</fullName>
    </alternativeName>
</protein>
<dbReference type="CDD" id="cd01448">
    <property type="entry name" value="TST_Repeat_1"/>
    <property type="match status" value="1"/>
</dbReference>
<evidence type="ECO:0000256" key="7">
    <source>
        <dbReference type="ARBA" id="ARBA00070833"/>
    </source>
</evidence>
<comment type="subcellular location">
    <subcellularLocation>
        <location evidence="1">Cytoplasm</location>
    </subcellularLocation>
</comment>
<evidence type="ECO:0000259" key="9">
    <source>
        <dbReference type="PROSITE" id="PS50206"/>
    </source>
</evidence>
<keyword evidence="2" id="KW-0963">Cytoplasm</keyword>
<dbReference type="PROSITE" id="PS50206">
    <property type="entry name" value="RHODANESE_3"/>
    <property type="match status" value="2"/>
</dbReference>
<dbReference type="SUPFAM" id="SSF52821">
    <property type="entry name" value="Rhodanese/Cell cycle control phosphatase"/>
    <property type="match status" value="2"/>
</dbReference>
<dbReference type="GO" id="GO:0004792">
    <property type="term" value="F:thiosulfate-cyanide sulfurtransferase activity"/>
    <property type="evidence" value="ECO:0007669"/>
    <property type="project" value="InterPro"/>
</dbReference>
<evidence type="ECO:0000256" key="6">
    <source>
        <dbReference type="ARBA" id="ARBA00066832"/>
    </source>
</evidence>
<dbReference type="InterPro" id="IPR001307">
    <property type="entry name" value="Thiosulphate_STrfase_CS"/>
</dbReference>
<dbReference type="InterPro" id="IPR036873">
    <property type="entry name" value="Rhodanese-like_dom_sf"/>
</dbReference>
<evidence type="ECO:0000256" key="8">
    <source>
        <dbReference type="ARBA" id="ARBA00078354"/>
    </source>
</evidence>
<dbReference type="NCBIfam" id="NF008557">
    <property type="entry name" value="PRK11493.1"/>
    <property type="match status" value="1"/>
</dbReference>
<dbReference type="Proteomes" id="UP000321058">
    <property type="component" value="Unassembled WGS sequence"/>
</dbReference>
<feature type="domain" description="Rhodanese" evidence="9">
    <location>
        <begin position="167"/>
        <end position="282"/>
    </location>
</feature>
<gene>
    <name evidence="10" type="ORF">RSO01_06280</name>
</gene>
<keyword evidence="3 10" id="KW-0808">Transferase</keyword>
<dbReference type="RefSeq" id="WP_147146128.1">
    <property type="nucleotide sequence ID" value="NZ_BKAJ01000011.1"/>
</dbReference>
<dbReference type="Pfam" id="PF00581">
    <property type="entry name" value="Rhodanese"/>
    <property type="match status" value="2"/>
</dbReference>
<dbReference type="GO" id="GO:0016784">
    <property type="term" value="F:3-mercaptopyruvate sulfurtransferase activity"/>
    <property type="evidence" value="ECO:0007669"/>
    <property type="project" value="UniProtKB-EC"/>
</dbReference>
<dbReference type="GO" id="GO:0005737">
    <property type="term" value="C:cytoplasm"/>
    <property type="evidence" value="ECO:0007669"/>
    <property type="project" value="UniProtKB-SubCell"/>
</dbReference>
<evidence type="ECO:0000256" key="1">
    <source>
        <dbReference type="ARBA" id="ARBA00004496"/>
    </source>
</evidence>
<dbReference type="InterPro" id="IPR045078">
    <property type="entry name" value="TST/MPST-like"/>
</dbReference>
<organism evidence="10 11">
    <name type="scientific">Reyranella soli</name>
    <dbReference type="NCBI Taxonomy" id="1230389"/>
    <lineage>
        <taxon>Bacteria</taxon>
        <taxon>Pseudomonadati</taxon>
        <taxon>Pseudomonadota</taxon>
        <taxon>Alphaproteobacteria</taxon>
        <taxon>Hyphomicrobiales</taxon>
        <taxon>Reyranellaceae</taxon>
        <taxon>Reyranella</taxon>
    </lineage>
</organism>
<dbReference type="AlphaFoldDB" id="A0A512N3B6"/>
<dbReference type="EMBL" id="BKAJ01000011">
    <property type="protein sequence ID" value="GEP53462.1"/>
    <property type="molecule type" value="Genomic_DNA"/>
</dbReference>
<sequence>MEYARPDALVSTDWLAARLDAPDIRVVDGSFYLPAAKRDPKTEYVNHHIPGAVFFDIDEIADTSSPLPHMLPSPEKFSSRVRKLGLGDGSKIVVYDTTPMTGACRVWWMFRTMGHKDVAVLDGGLPKWMSEGRPVTDDPTPPRDRHFTARLNNTLVRSVDDVFGLIDSKREQIVDARAANRFRGEVPEPRAGLRVGHMPGAYNLPYNELLDPKTGTMLPADKLAARIAASGIDPSKKVTASCGSGVTACVVALGLYLTGAPETAVYDGSWTEWGGRADTPIVTGA</sequence>
<evidence type="ECO:0000313" key="11">
    <source>
        <dbReference type="Proteomes" id="UP000321058"/>
    </source>
</evidence>
<dbReference type="Gene3D" id="3.40.250.10">
    <property type="entry name" value="Rhodanese-like domain"/>
    <property type="match status" value="2"/>
</dbReference>
<evidence type="ECO:0000256" key="4">
    <source>
        <dbReference type="ARBA" id="ARBA00022737"/>
    </source>
</evidence>
<comment type="caution">
    <text evidence="10">The sequence shown here is derived from an EMBL/GenBank/DDBJ whole genome shotgun (WGS) entry which is preliminary data.</text>
</comment>
<dbReference type="PROSITE" id="PS00380">
    <property type="entry name" value="RHODANESE_1"/>
    <property type="match status" value="1"/>
</dbReference>
<keyword evidence="4" id="KW-0677">Repeat</keyword>
<evidence type="ECO:0000256" key="5">
    <source>
        <dbReference type="ARBA" id="ARBA00051793"/>
    </source>
</evidence>
<reference evidence="10 11" key="1">
    <citation type="submission" date="2019-07" db="EMBL/GenBank/DDBJ databases">
        <title>Whole genome shotgun sequence of Reyranella soli NBRC 108950.</title>
        <authorList>
            <person name="Hosoyama A."/>
            <person name="Uohara A."/>
            <person name="Ohji S."/>
            <person name="Ichikawa N."/>
        </authorList>
    </citation>
    <scope>NUCLEOTIDE SEQUENCE [LARGE SCALE GENOMIC DNA]</scope>
    <source>
        <strain evidence="10 11">NBRC 108950</strain>
    </source>
</reference>
<dbReference type="FunFam" id="3.40.250.10:FF:000001">
    <property type="entry name" value="Sulfurtransferase"/>
    <property type="match status" value="1"/>
</dbReference>
<dbReference type="FunFam" id="3.40.250.10:FF:000015">
    <property type="entry name" value="Sulfurtransferase"/>
    <property type="match status" value="1"/>
</dbReference>
<dbReference type="PANTHER" id="PTHR11364:SF27">
    <property type="entry name" value="SULFURTRANSFERASE"/>
    <property type="match status" value="1"/>
</dbReference>
<dbReference type="InterPro" id="IPR001763">
    <property type="entry name" value="Rhodanese-like_dom"/>
</dbReference>
<dbReference type="EC" id="2.8.1.2" evidence="6"/>